<dbReference type="OrthoDB" id="1654101at2"/>
<dbReference type="InterPro" id="IPR006119">
    <property type="entry name" value="Resolv_N"/>
</dbReference>
<dbReference type="PANTHER" id="PTHR30461:SF23">
    <property type="entry name" value="DNA RECOMBINASE-RELATED"/>
    <property type="match status" value="1"/>
</dbReference>
<dbReference type="InterPro" id="IPR036162">
    <property type="entry name" value="Resolvase-like_N_sf"/>
</dbReference>
<accession>A0A140DSX2</accession>
<name>A0A140DSX2_9FIRM</name>
<dbReference type="Proteomes" id="UP000069771">
    <property type="component" value="Chromosome"/>
</dbReference>
<dbReference type="SUPFAM" id="SSF53041">
    <property type="entry name" value="Resolvase-like"/>
    <property type="match status" value="1"/>
</dbReference>
<dbReference type="InterPro" id="IPR011109">
    <property type="entry name" value="DNA_bind_recombinase_dom"/>
</dbReference>
<protein>
    <recommendedName>
        <fullName evidence="5">Recombinase family protein</fullName>
    </recommendedName>
</protein>
<dbReference type="CDD" id="cd00338">
    <property type="entry name" value="Ser_Recombinase"/>
    <property type="match status" value="1"/>
</dbReference>
<dbReference type="AlphaFoldDB" id="A0A140DSX2"/>
<dbReference type="Pfam" id="PF00239">
    <property type="entry name" value="Resolvase"/>
    <property type="match status" value="1"/>
</dbReference>
<dbReference type="Gene3D" id="3.90.1750.20">
    <property type="entry name" value="Putative Large Serine Recombinase, Chain B, Domain 2"/>
    <property type="match status" value="1"/>
</dbReference>
<reference evidence="3 4" key="1">
    <citation type="journal article" date="2016" name="Gut Pathog.">
        <title>Whole genome sequencing of "Faecalibaculum rodentium" ALO17, isolated from C57BL/6J laboratory mouse feces.</title>
        <authorList>
            <person name="Lim S."/>
            <person name="Chang D.H."/>
            <person name="Ahn S."/>
            <person name="Kim B.C."/>
        </authorList>
    </citation>
    <scope>NUCLEOTIDE SEQUENCE [LARGE SCALE GENOMIC DNA]</scope>
    <source>
        <strain evidence="3 4">Alo17</strain>
    </source>
</reference>
<dbReference type="RefSeq" id="WP_067555268.1">
    <property type="nucleotide sequence ID" value="NZ_CP011391.1"/>
</dbReference>
<evidence type="ECO:0000259" key="1">
    <source>
        <dbReference type="PROSITE" id="PS51736"/>
    </source>
</evidence>
<dbReference type="PROSITE" id="PS51736">
    <property type="entry name" value="RECOMBINASES_3"/>
    <property type="match status" value="1"/>
</dbReference>
<sequence length="430" mass="50214">MSLKFTAIYLRVSSRERALEGYGLEAQREKCDKWIDLYNIDSKNVRYYVDDGYSAKNLKRPKMQELLKDIRSGKVGKIITYKLDRLTRNVVDTYNLIKELDLHQCELAAIIDNLDITSANGRLFVGILSIIAQWEREVISERTIDGMVAMAQLGKYPFGSTPFGWCKDEFGRLHIDPTDSKIVLYAAERILEGHSLTYISSLIKREFGIYKSALTIKKELSNERLIGKFRYRENDYIGLIPAIMEEDKFMDLQKVLAFRQIHAPRHRKYIFHSKVYCKNCGCRMEQSCTTKGTTIYYYYCCPHCKARINQDKLLKSVLDPICDNMQSLREERLYREYEKKMIDLNTSIENVMMQYQNRELSQQAFALAMESLSDQMANLKKGWSIASLSKDTFHKSDPLLKFQFVQSTVAKIVFDPFTKKHHQVEFKRVL</sequence>
<organism evidence="3 4">
    <name type="scientific">Faecalibaculum rodentium</name>
    <dbReference type="NCBI Taxonomy" id="1702221"/>
    <lineage>
        <taxon>Bacteria</taxon>
        <taxon>Bacillati</taxon>
        <taxon>Bacillota</taxon>
        <taxon>Erysipelotrichia</taxon>
        <taxon>Erysipelotrichales</taxon>
        <taxon>Erysipelotrichaceae</taxon>
        <taxon>Faecalibaculum</taxon>
    </lineage>
</organism>
<dbReference type="GeneID" id="78477440"/>
<proteinExistence type="predicted"/>
<evidence type="ECO:0000313" key="3">
    <source>
        <dbReference type="EMBL" id="AMK53749.1"/>
    </source>
</evidence>
<gene>
    <name evidence="3" type="ORF">AALO17_06150</name>
</gene>
<evidence type="ECO:0008006" key="5">
    <source>
        <dbReference type="Google" id="ProtNLM"/>
    </source>
</evidence>
<dbReference type="KEGG" id="fro:AALO17_06150"/>
<dbReference type="PATRIC" id="fig|1702221.3.peg.588"/>
<dbReference type="PROSITE" id="PS51737">
    <property type="entry name" value="RECOMBINASE_DNA_BIND"/>
    <property type="match status" value="1"/>
</dbReference>
<feature type="domain" description="Recombinase" evidence="2">
    <location>
        <begin position="162"/>
        <end position="262"/>
    </location>
</feature>
<dbReference type="PANTHER" id="PTHR30461">
    <property type="entry name" value="DNA-INVERTASE FROM LAMBDOID PROPHAGE"/>
    <property type="match status" value="1"/>
</dbReference>
<dbReference type="InterPro" id="IPR038109">
    <property type="entry name" value="DNA_bind_recomb_sf"/>
</dbReference>
<dbReference type="GO" id="GO:0000150">
    <property type="term" value="F:DNA strand exchange activity"/>
    <property type="evidence" value="ECO:0007669"/>
    <property type="project" value="InterPro"/>
</dbReference>
<evidence type="ECO:0000259" key="2">
    <source>
        <dbReference type="PROSITE" id="PS51737"/>
    </source>
</evidence>
<evidence type="ECO:0000313" key="4">
    <source>
        <dbReference type="Proteomes" id="UP000069771"/>
    </source>
</evidence>
<dbReference type="STRING" id="1702221.AALO17_06150"/>
<dbReference type="Gene3D" id="3.40.50.1390">
    <property type="entry name" value="Resolvase, N-terminal catalytic domain"/>
    <property type="match status" value="1"/>
</dbReference>
<dbReference type="SMART" id="SM00857">
    <property type="entry name" value="Resolvase"/>
    <property type="match status" value="1"/>
</dbReference>
<dbReference type="EMBL" id="CP011391">
    <property type="protein sequence ID" value="AMK53749.1"/>
    <property type="molecule type" value="Genomic_DNA"/>
</dbReference>
<dbReference type="InterPro" id="IPR050639">
    <property type="entry name" value="SSR_resolvase"/>
</dbReference>
<feature type="domain" description="Resolvase/invertase-type recombinase catalytic" evidence="1">
    <location>
        <begin position="5"/>
        <end position="154"/>
    </location>
</feature>
<keyword evidence="4" id="KW-1185">Reference proteome</keyword>
<dbReference type="GO" id="GO:0003677">
    <property type="term" value="F:DNA binding"/>
    <property type="evidence" value="ECO:0007669"/>
    <property type="project" value="InterPro"/>
</dbReference>